<feature type="transmembrane region" description="Helical" evidence="10">
    <location>
        <begin position="12"/>
        <end position="33"/>
    </location>
</feature>
<dbReference type="Pfam" id="PF00487">
    <property type="entry name" value="FA_desaturase"/>
    <property type="match status" value="1"/>
</dbReference>
<evidence type="ECO:0000256" key="2">
    <source>
        <dbReference type="ARBA" id="ARBA00008749"/>
    </source>
</evidence>
<dbReference type="PANTHER" id="PTHR11351:SF33">
    <property type="entry name" value="DELTA-9 FATTY ACID DESATURASE, DESA"/>
    <property type="match status" value="1"/>
</dbReference>
<dbReference type="PANTHER" id="PTHR11351">
    <property type="entry name" value="ACYL-COA DESATURASE"/>
    <property type="match status" value="1"/>
</dbReference>
<dbReference type="Proteomes" id="UP000663914">
    <property type="component" value="Chromosome"/>
</dbReference>
<feature type="domain" description="Transposase IS204/IS1001/IS1096/IS1165 DDE" evidence="12">
    <location>
        <begin position="273"/>
        <end position="387"/>
    </location>
</feature>
<evidence type="ECO:0000313" key="14">
    <source>
        <dbReference type="Proteomes" id="UP000663914"/>
    </source>
</evidence>
<evidence type="ECO:0000256" key="8">
    <source>
        <dbReference type="ARBA" id="ARBA00023098"/>
    </source>
</evidence>
<dbReference type="GO" id="GO:0016020">
    <property type="term" value="C:membrane"/>
    <property type="evidence" value="ECO:0007669"/>
    <property type="project" value="UniProtKB-SubCell"/>
</dbReference>
<dbReference type="KEGG" id="pcg:AXG94_16145"/>
<evidence type="ECO:0000256" key="9">
    <source>
        <dbReference type="ARBA" id="ARBA00023136"/>
    </source>
</evidence>
<evidence type="ECO:0000256" key="3">
    <source>
        <dbReference type="ARBA" id="ARBA00022692"/>
    </source>
</evidence>
<keyword evidence="8" id="KW-0443">Lipid metabolism</keyword>
<protein>
    <submittedName>
        <fullName evidence="13">Acyl-CoA desaturase</fullName>
    </submittedName>
</protein>
<dbReference type="EMBL" id="CP072011">
    <property type="protein sequence ID" value="QTH14480.1"/>
    <property type="molecule type" value="Genomic_DNA"/>
</dbReference>
<dbReference type="AlphaFoldDB" id="A0A8B6URF3"/>
<evidence type="ECO:0000256" key="6">
    <source>
        <dbReference type="ARBA" id="ARBA00023002"/>
    </source>
</evidence>
<keyword evidence="9 10" id="KW-0472">Membrane</keyword>
<dbReference type="InterPro" id="IPR015876">
    <property type="entry name" value="Acyl-CoA_DS"/>
</dbReference>
<feature type="transmembrane region" description="Helical" evidence="10">
    <location>
        <begin position="135"/>
        <end position="159"/>
    </location>
</feature>
<keyword evidence="7" id="KW-0408">Iron</keyword>
<reference evidence="13" key="2">
    <citation type="submission" date="2021-03" db="EMBL/GenBank/DDBJ databases">
        <authorList>
            <person name="Valentovich L.N."/>
            <person name="Akhremchuk A.E."/>
            <person name="Miamin V.E."/>
        </authorList>
    </citation>
    <scope>NUCLEOTIDE SEQUENCE</scope>
    <source>
        <strain evidence="13">3prime</strain>
    </source>
</reference>
<dbReference type="GO" id="GO:0006631">
    <property type="term" value="P:fatty acid metabolic process"/>
    <property type="evidence" value="ECO:0007669"/>
    <property type="project" value="UniProtKB-KW"/>
</dbReference>
<evidence type="ECO:0000256" key="10">
    <source>
        <dbReference type="SAM" id="Phobius"/>
    </source>
</evidence>
<dbReference type="GeneID" id="55645922"/>
<evidence type="ECO:0000313" key="13">
    <source>
        <dbReference type="EMBL" id="QTH14480.1"/>
    </source>
</evidence>
<comment type="similarity">
    <text evidence="2">Belongs to the fatty acid desaturase type 2 family.</text>
</comment>
<evidence type="ECO:0000259" key="11">
    <source>
        <dbReference type="Pfam" id="PF00487"/>
    </source>
</evidence>
<sequence>MWYEGFLGLSPWSLVAVTLLLTHVTIISVTVYLHRYSAHRSLELNAGLKHFFRFWLWLTTGQNTREWTAIHRKHHAKCETVDDPHSPVVKGLSTVLRKGAELYRAEAENPETLRIYGKNCPEDWIERNLYSRFPLLGVAIMGVIDLLLFGTIGITIWAIQMMWIPVWAAGVVNGLGHAVGYRNFECRDAATNLVPWGILIGGEELHNNHHTYPNSAKLSVRKWEFDLGWAWIQVFRFLRLAKVQRVAPIAHRIEGKGHLDMDTAIAILNNRFQIMAQYRRLVIAPLVKQELEKVDHSVRHQFHRAKRLLSRETSLLDDRHHLRIQNMLEHSQALKVIYEKRLALQQIWAKTSSNGHDMLAAIKEWVHDAEISGIQSLRDFADQLKTYSLRPATA</sequence>
<dbReference type="InterPro" id="IPR002560">
    <property type="entry name" value="Transposase_DDE"/>
</dbReference>
<reference evidence="13" key="1">
    <citation type="book" date="2019" name="MICROBIAL BIOTECHNOLOGY" publisher="Unknown Publisher">
        <title>Optimization of recombineering for directed mutagenesis of bacteria Pseudomonas corrugata 3'.</title>
        <authorList>
            <person name="Buinitskaja S.V."/>
            <person name="Pilipenok N."/>
            <person name="Valentovich L.N."/>
        </authorList>
    </citation>
    <scope>NUCLEOTIDE SEQUENCE</scope>
    <source>
        <strain evidence="13">3prime</strain>
    </source>
</reference>
<dbReference type="InterPro" id="IPR005804">
    <property type="entry name" value="FA_desaturase_dom"/>
</dbReference>
<keyword evidence="5 10" id="KW-1133">Transmembrane helix</keyword>
<accession>A0A8B6URF3</accession>
<dbReference type="CDD" id="cd03505">
    <property type="entry name" value="Delta9-FADS-like"/>
    <property type="match status" value="1"/>
</dbReference>
<comment type="subcellular location">
    <subcellularLocation>
        <location evidence="1">Membrane</location>
        <topology evidence="1">Multi-pass membrane protein</topology>
    </subcellularLocation>
</comment>
<organism evidence="13 14">
    <name type="scientific">Pseudomonas corrugata</name>
    <dbReference type="NCBI Taxonomy" id="47879"/>
    <lineage>
        <taxon>Bacteria</taxon>
        <taxon>Pseudomonadati</taxon>
        <taxon>Pseudomonadota</taxon>
        <taxon>Gammaproteobacteria</taxon>
        <taxon>Pseudomonadales</taxon>
        <taxon>Pseudomonadaceae</taxon>
        <taxon>Pseudomonas</taxon>
    </lineage>
</organism>
<proteinExistence type="inferred from homology"/>
<feature type="domain" description="Fatty acid desaturase" evidence="11">
    <location>
        <begin position="11"/>
        <end position="214"/>
    </location>
</feature>
<dbReference type="RefSeq" id="WP_055134915.1">
    <property type="nucleotide sequence ID" value="NZ_CP014262.1"/>
</dbReference>
<keyword evidence="3 10" id="KW-0812">Transmembrane</keyword>
<dbReference type="Pfam" id="PF01610">
    <property type="entry name" value="DDE_Tnp_ISL3"/>
    <property type="match status" value="1"/>
</dbReference>
<evidence type="ECO:0000256" key="7">
    <source>
        <dbReference type="ARBA" id="ARBA00023004"/>
    </source>
</evidence>
<dbReference type="GO" id="GO:0016717">
    <property type="term" value="F:oxidoreductase activity, acting on paired donors, with oxidation of a pair of donors resulting in the reduction of molecular oxygen to two molecules of water"/>
    <property type="evidence" value="ECO:0007669"/>
    <property type="project" value="InterPro"/>
</dbReference>
<keyword evidence="6" id="KW-0560">Oxidoreductase</keyword>
<evidence type="ECO:0000259" key="12">
    <source>
        <dbReference type="Pfam" id="PF01610"/>
    </source>
</evidence>
<evidence type="ECO:0000256" key="1">
    <source>
        <dbReference type="ARBA" id="ARBA00004141"/>
    </source>
</evidence>
<gene>
    <name evidence="13" type="ORF">C4C32_00785</name>
</gene>
<evidence type="ECO:0000256" key="4">
    <source>
        <dbReference type="ARBA" id="ARBA00022832"/>
    </source>
</evidence>
<evidence type="ECO:0000256" key="5">
    <source>
        <dbReference type="ARBA" id="ARBA00022989"/>
    </source>
</evidence>
<name>A0A8B6URF3_9PSED</name>
<keyword evidence="4" id="KW-0276">Fatty acid metabolism</keyword>